<organism evidence="2 3">
    <name type="scientific">Mycteria americana</name>
    <name type="common">Wood stork</name>
    <dbReference type="NCBI Taxonomy" id="33587"/>
    <lineage>
        <taxon>Eukaryota</taxon>
        <taxon>Metazoa</taxon>
        <taxon>Chordata</taxon>
        <taxon>Craniata</taxon>
        <taxon>Vertebrata</taxon>
        <taxon>Euteleostomi</taxon>
        <taxon>Archelosauria</taxon>
        <taxon>Archosauria</taxon>
        <taxon>Dinosauria</taxon>
        <taxon>Saurischia</taxon>
        <taxon>Theropoda</taxon>
        <taxon>Coelurosauria</taxon>
        <taxon>Aves</taxon>
        <taxon>Neognathae</taxon>
        <taxon>Neoaves</taxon>
        <taxon>Aequornithes</taxon>
        <taxon>Ciconiiformes</taxon>
        <taxon>Ciconiidae</taxon>
        <taxon>Mycteria</taxon>
    </lineage>
</organism>
<feature type="region of interest" description="Disordered" evidence="1">
    <location>
        <begin position="340"/>
        <end position="363"/>
    </location>
</feature>
<comment type="caution">
    <text evidence="2">The sequence shown here is derived from an EMBL/GenBank/DDBJ whole genome shotgun (WGS) entry which is preliminary data.</text>
</comment>
<dbReference type="AlphaFoldDB" id="A0AAN7PBE2"/>
<dbReference type="Proteomes" id="UP001333110">
    <property type="component" value="Unassembled WGS sequence"/>
</dbReference>
<feature type="compositionally biased region" description="Basic and acidic residues" evidence="1">
    <location>
        <begin position="350"/>
        <end position="363"/>
    </location>
</feature>
<proteinExistence type="predicted"/>
<evidence type="ECO:0000313" key="2">
    <source>
        <dbReference type="EMBL" id="KAK4828130.1"/>
    </source>
</evidence>
<accession>A0AAN7PBE2</accession>
<evidence type="ECO:0000313" key="3">
    <source>
        <dbReference type="Proteomes" id="UP001333110"/>
    </source>
</evidence>
<sequence length="415" mass="46266">MSLLSTKSRSKVTFADDKKLAAQRKTTSSIIVLGVMEGYSWAEPTKEKQKIEHNAVKKGKVFLVTSDTDWRGVTYAERNDALCYLDSIYPSCKKDGNQLEKVQSIGTAKVKGWKSSPTRKDGQSRGVYPEEVNVEMFSNILQVFEEEEGKKGCCPSRDLLQVLCDMRADTLRLPQPSLRKPVAIIFLSDKPSHSQSFEIAKQPQLPQLLLIRLVLQTLHQLRCPSLDTLQHLNVPLVVRSPELNTVFEVRPHQGRVQGHDHFPSPAGHTIFDTSRDAIGLLGHLGTLLAHIQLAVNQHSQVISHQAAFQPLFLKPAALHGAPKNETSYRRELNRDGKSLYGRHMQANPEPPKKNNDKSKKISRKELLCPTAVNQLMSIAARDGPSDGPHGHFSRGSIQVRPLPVSPWALPQGLSY</sequence>
<name>A0AAN7PBE2_MYCAM</name>
<gene>
    <name evidence="2" type="ORF">QYF61_023928</name>
</gene>
<dbReference type="EMBL" id="JAUNZN010000002">
    <property type="protein sequence ID" value="KAK4828130.1"/>
    <property type="molecule type" value="Genomic_DNA"/>
</dbReference>
<keyword evidence="3" id="KW-1185">Reference proteome</keyword>
<reference evidence="2 3" key="1">
    <citation type="journal article" date="2023" name="J. Hered.">
        <title>Chromosome-level genome of the wood stork (Mycteria americana) provides insight into avian chromosome evolution.</title>
        <authorList>
            <person name="Flamio R. Jr."/>
            <person name="Ramstad K.M."/>
        </authorList>
    </citation>
    <scope>NUCLEOTIDE SEQUENCE [LARGE SCALE GENOMIC DNA]</scope>
    <source>
        <strain evidence="2">JAX WOST 10</strain>
    </source>
</reference>
<evidence type="ECO:0000256" key="1">
    <source>
        <dbReference type="SAM" id="MobiDB-lite"/>
    </source>
</evidence>
<protein>
    <submittedName>
        <fullName evidence="2">Uncharacterized protein</fullName>
    </submittedName>
</protein>